<dbReference type="CTD" id="5546"/>
<proteinExistence type="predicted"/>
<evidence type="ECO:0000313" key="2">
    <source>
        <dbReference type="EnsemblMetazoa" id="XP_038072887.1"/>
    </source>
</evidence>
<dbReference type="OMA" id="TRQSYSK"/>
<feature type="compositionally biased region" description="Polar residues" evidence="1">
    <location>
        <begin position="351"/>
        <end position="360"/>
    </location>
</feature>
<sequence length="488" mass="53217">MSLVNYYSSSDDESSNGEEKTEEKPNVEFRSVKLEEHEESSAMSEHSEERPRTKSSLFSTLPAPKSSERDVPEESGSFPAPATGTTSSSMGGLLNLPAPKKKSAQPIKITAPSLPEINSDDEDDEPVTKKAKPAKGLAGLFAMLPKPRNASLKETNRILIPHTLTKRPAPSSKTTHKPAGKVTSSQPAAAKPKPTGLATSYASDEEDDNDTGATSFFSFGETPKPVSGPPSTTVTKSVPHRFKISPSTSVTVGPVVNEQAFQRTPPVASSSKDPTNPVGPSKVDSTAPPSFGQSVPQDAPLTFKPTNPPMGQDAPLAFSKPMNSSSQYGYNTSQYAEPQPYQTPYGYDYTEYNQSYQEQDPSVYGEVEGGDSEGTQGAGGSTDLAADKEFQRLMGKRNVGRESINITDIAADEVIGPTNHLDWLKKNLTEEKEYRAKLRKEQLPSGQQRRKHQITYLAHQAKERELELKNQWANNRQTRKDTQMKYGF</sequence>
<dbReference type="OrthoDB" id="10388885at2759"/>
<evidence type="ECO:0000256" key="1">
    <source>
        <dbReference type="SAM" id="MobiDB-lite"/>
    </source>
</evidence>
<dbReference type="Proteomes" id="UP000887568">
    <property type="component" value="Unplaced"/>
</dbReference>
<feature type="compositionally biased region" description="Polar residues" evidence="1">
    <location>
        <begin position="321"/>
        <end position="342"/>
    </location>
</feature>
<evidence type="ECO:0000313" key="3">
    <source>
        <dbReference type="Proteomes" id="UP000887568"/>
    </source>
</evidence>
<feature type="compositionally biased region" description="Polar residues" evidence="1">
    <location>
        <begin position="259"/>
        <end position="274"/>
    </location>
</feature>
<name>A0A914BBT0_PATMI</name>
<dbReference type="PANTHER" id="PTHR13621:SF2">
    <property type="entry name" value="PROLINE-RICH PROTEIN PRCC"/>
    <property type="match status" value="1"/>
</dbReference>
<dbReference type="GeneID" id="119741221"/>
<feature type="region of interest" description="Disordered" evidence="1">
    <location>
        <begin position="148"/>
        <end position="382"/>
    </location>
</feature>
<dbReference type="Pfam" id="PF10253">
    <property type="entry name" value="PRCC"/>
    <property type="match status" value="1"/>
</dbReference>
<dbReference type="PANTHER" id="PTHR13621">
    <property type="entry name" value="PROLINE-RICH PROTEIN PRCC"/>
    <property type="match status" value="1"/>
</dbReference>
<dbReference type="AlphaFoldDB" id="A0A914BBT0"/>
<feature type="region of interest" description="Disordered" evidence="1">
    <location>
        <begin position="1"/>
        <end position="132"/>
    </location>
</feature>
<accession>A0A914BBT0</accession>
<organism evidence="2 3">
    <name type="scientific">Patiria miniata</name>
    <name type="common">Bat star</name>
    <name type="synonym">Asterina miniata</name>
    <dbReference type="NCBI Taxonomy" id="46514"/>
    <lineage>
        <taxon>Eukaryota</taxon>
        <taxon>Metazoa</taxon>
        <taxon>Echinodermata</taxon>
        <taxon>Eleutherozoa</taxon>
        <taxon>Asterozoa</taxon>
        <taxon>Asteroidea</taxon>
        <taxon>Valvatacea</taxon>
        <taxon>Valvatida</taxon>
        <taxon>Asterinidae</taxon>
        <taxon>Patiria</taxon>
    </lineage>
</organism>
<dbReference type="RefSeq" id="XP_038072887.1">
    <property type="nucleotide sequence ID" value="XM_038216959.1"/>
</dbReference>
<dbReference type="GO" id="GO:0005634">
    <property type="term" value="C:nucleus"/>
    <property type="evidence" value="ECO:0007669"/>
    <property type="project" value="TreeGrafter"/>
</dbReference>
<protein>
    <recommendedName>
        <fullName evidence="4">Proline-rich protein PRCC</fullName>
    </recommendedName>
</protein>
<reference evidence="2" key="1">
    <citation type="submission" date="2022-11" db="UniProtKB">
        <authorList>
            <consortium name="EnsemblMetazoa"/>
        </authorList>
    </citation>
    <scope>IDENTIFICATION</scope>
</reference>
<feature type="compositionally biased region" description="Low complexity" evidence="1">
    <location>
        <begin position="245"/>
        <end position="256"/>
    </location>
</feature>
<dbReference type="InterPro" id="IPR018800">
    <property type="entry name" value="PRCC"/>
</dbReference>
<keyword evidence="3" id="KW-1185">Reference proteome</keyword>
<evidence type="ECO:0008006" key="4">
    <source>
        <dbReference type="Google" id="ProtNLM"/>
    </source>
</evidence>
<dbReference type="EnsemblMetazoa" id="XM_038216959.1">
    <property type="protein sequence ID" value="XP_038072887.1"/>
    <property type="gene ID" value="LOC119741221"/>
</dbReference>
<feature type="compositionally biased region" description="Polar residues" evidence="1">
    <location>
        <begin position="283"/>
        <end position="296"/>
    </location>
</feature>
<feature type="compositionally biased region" description="Basic and acidic residues" evidence="1">
    <location>
        <begin position="17"/>
        <end position="52"/>
    </location>
</feature>